<dbReference type="GO" id="GO:0000917">
    <property type="term" value="P:division septum assembly"/>
    <property type="evidence" value="ECO:0007669"/>
    <property type="project" value="UniProtKB-KW"/>
</dbReference>
<reference evidence="10 13" key="2">
    <citation type="submission" date="2019-07" db="EMBL/GenBank/DDBJ databases">
        <title>Whole genome shotgun sequence of Halolactibacillus halophilus NBRC 100868.</title>
        <authorList>
            <person name="Hosoyama A."/>
            <person name="Uohara A."/>
            <person name="Ohji S."/>
            <person name="Ichikawa N."/>
        </authorList>
    </citation>
    <scope>NUCLEOTIDE SEQUENCE [LARGE SCALE GENOMIC DNA]</scope>
    <source>
        <strain evidence="10 13">NBRC 100868</strain>
    </source>
</reference>
<feature type="coiled-coil region" evidence="8">
    <location>
        <begin position="352"/>
        <end position="379"/>
    </location>
</feature>
<evidence type="ECO:0000313" key="13">
    <source>
        <dbReference type="Proteomes" id="UP000321547"/>
    </source>
</evidence>
<evidence type="ECO:0000256" key="6">
    <source>
        <dbReference type="ARBA" id="ARBA00023210"/>
    </source>
</evidence>
<dbReference type="AlphaFoldDB" id="A0A1I5L668"/>
<keyword evidence="3 8" id="KW-1133">Transmembrane helix</keyword>
<evidence type="ECO:0000256" key="9">
    <source>
        <dbReference type="SAM" id="Phobius"/>
    </source>
</evidence>
<keyword evidence="2 8" id="KW-0812">Transmembrane</keyword>
<sequence>MGDFTSYIIGAVLIAIIVIIIGLILRKRIYDRVDQLEAWKMDVMHRQVGAELQRVKALNLSGETQERFEHWKETWDHILTRELPDIEEYLFDAEEAADRFRVKYAKKNLATVESILTKNEETIKTILKELEDLLDSEKQSRQAIETVTPILKEWRHVLLENQHLYGPAEKRFEQALDQEQQAIEEFYAMCDDGNYFEARQHVENIKASLEVIGLRIDEFPLLYKKMNRDLPEQIQELKNGIKEMKREGYRINDDMLLTELRDMEKQLKTYISQIEQTDEPAVYDWLQAAEDRIQEIYLMLEKEAKAKHYLEKHMDQFTKDVQAASEDFVLTDEEVKTLQQTYLLEGSDLELYENLEKWMHQLEKDHNQLLNSLSSVNQTYLSLKEQLELNQGDLKKFKESHVEFRDQVRSIRSDELEAKQVVETKKRTLFNLEKRLEKSNLPGIPDYIKKQCRDNHGLIETIQELLHEQPLNMGQVNTKIKELHSNVDILSEKVQLMIEQAYLTERVIQYANRYRSQYPMLQAKLLEAEQLFYQEHYEEALELSAQALEEIAPGAVQRLEERIELPY</sequence>
<dbReference type="EMBL" id="FOXC01000001">
    <property type="protein sequence ID" value="SFO92834.1"/>
    <property type="molecule type" value="Genomic_DNA"/>
</dbReference>
<evidence type="ECO:0000256" key="2">
    <source>
        <dbReference type="ARBA" id="ARBA00022692"/>
    </source>
</evidence>
<feature type="transmembrane region" description="Helical" evidence="9">
    <location>
        <begin position="6"/>
        <end position="25"/>
    </location>
</feature>
<dbReference type="Pfam" id="PF06160">
    <property type="entry name" value="EzrA"/>
    <property type="match status" value="1"/>
</dbReference>
<feature type="topological domain" description="Cytoplasmic" evidence="8">
    <location>
        <begin position="26"/>
        <end position="567"/>
    </location>
</feature>
<evidence type="ECO:0000256" key="7">
    <source>
        <dbReference type="ARBA" id="ARBA00023306"/>
    </source>
</evidence>
<comment type="function">
    <text evidence="8">Negative regulator of FtsZ ring formation; modulates the frequency and position of FtsZ ring formation. Inhibits FtsZ ring formation at polar sites. Interacts either with FtsZ or with one of its binding partners to promote depolymerization.</text>
</comment>
<dbReference type="Proteomes" id="UP000321547">
    <property type="component" value="Unassembled WGS sequence"/>
</dbReference>
<keyword evidence="7 8" id="KW-0131">Cell cycle</keyword>
<dbReference type="RefSeq" id="WP_089829500.1">
    <property type="nucleotide sequence ID" value="NZ_BJWI01000001.1"/>
</dbReference>
<evidence type="ECO:0000313" key="12">
    <source>
        <dbReference type="Proteomes" id="UP000242243"/>
    </source>
</evidence>
<keyword evidence="4 8" id="KW-0175">Coiled coil</keyword>
<accession>A0A1I5L668</accession>
<name>A0A1I5L668_9BACI</name>
<keyword evidence="1 8" id="KW-0132">Cell division</keyword>
<dbReference type="EMBL" id="BJWI01000001">
    <property type="protein sequence ID" value="GEM00679.1"/>
    <property type="molecule type" value="Genomic_DNA"/>
</dbReference>
<keyword evidence="5 8" id="KW-0472">Membrane</keyword>
<dbReference type="GO" id="GO:0005886">
    <property type="term" value="C:plasma membrane"/>
    <property type="evidence" value="ECO:0007669"/>
    <property type="project" value="UniProtKB-SubCell"/>
</dbReference>
<keyword evidence="8" id="KW-1003">Cell membrane</keyword>
<reference evidence="11 12" key="1">
    <citation type="submission" date="2016-10" db="EMBL/GenBank/DDBJ databases">
        <authorList>
            <person name="de Groot N.N."/>
        </authorList>
    </citation>
    <scope>NUCLEOTIDE SEQUENCE [LARGE SCALE GENOMIC DNA]</scope>
    <source>
        <strain evidence="11 12">DSM 17073</strain>
    </source>
</reference>
<feature type="topological domain" description="Extracellular" evidence="8">
    <location>
        <begin position="1"/>
        <end position="6"/>
    </location>
</feature>
<comment type="subcellular location">
    <subcellularLocation>
        <location evidence="8">Cell membrane</location>
        <topology evidence="8">Single-pass membrane protein</topology>
    </subcellularLocation>
    <text evidence="8">Colocalized with FtsZ to the nascent septal site.</text>
</comment>
<evidence type="ECO:0000313" key="11">
    <source>
        <dbReference type="EMBL" id="SFO92834.1"/>
    </source>
</evidence>
<keyword evidence="13" id="KW-1185">Reference proteome</keyword>
<dbReference type="Proteomes" id="UP000242243">
    <property type="component" value="Unassembled WGS sequence"/>
</dbReference>
<proteinExistence type="inferred from homology"/>
<dbReference type="InterPro" id="IPR010379">
    <property type="entry name" value="EzrA"/>
</dbReference>
<dbReference type="OrthoDB" id="1654473at2"/>
<evidence type="ECO:0000256" key="8">
    <source>
        <dbReference type="HAMAP-Rule" id="MF_00728"/>
    </source>
</evidence>
<evidence type="ECO:0000256" key="5">
    <source>
        <dbReference type="ARBA" id="ARBA00023136"/>
    </source>
</evidence>
<evidence type="ECO:0000256" key="1">
    <source>
        <dbReference type="ARBA" id="ARBA00022618"/>
    </source>
</evidence>
<dbReference type="GO" id="GO:0000921">
    <property type="term" value="P:septin ring assembly"/>
    <property type="evidence" value="ECO:0007669"/>
    <property type="project" value="InterPro"/>
</dbReference>
<keyword evidence="6 8" id="KW-0717">Septation</keyword>
<dbReference type="HAMAP" id="MF_00728">
    <property type="entry name" value="EzrA"/>
    <property type="match status" value="1"/>
</dbReference>
<organism evidence="11 12">
    <name type="scientific">Halolactibacillus halophilus</name>
    <dbReference type="NCBI Taxonomy" id="306540"/>
    <lineage>
        <taxon>Bacteria</taxon>
        <taxon>Bacillati</taxon>
        <taxon>Bacillota</taxon>
        <taxon>Bacilli</taxon>
        <taxon>Bacillales</taxon>
        <taxon>Bacillaceae</taxon>
        <taxon>Halolactibacillus</taxon>
    </lineage>
</organism>
<evidence type="ECO:0000313" key="10">
    <source>
        <dbReference type="EMBL" id="GEM00679.1"/>
    </source>
</evidence>
<evidence type="ECO:0000256" key="4">
    <source>
        <dbReference type="ARBA" id="ARBA00023054"/>
    </source>
</evidence>
<protein>
    <recommendedName>
        <fullName evidence="8">Septation ring formation regulator EzrA</fullName>
    </recommendedName>
</protein>
<gene>
    <name evidence="8 10" type="primary">ezrA</name>
    <name evidence="10" type="ORF">HHA03_02110</name>
    <name evidence="11" type="ORF">SAMN05421839_101225</name>
</gene>
<evidence type="ECO:0000256" key="3">
    <source>
        <dbReference type="ARBA" id="ARBA00022989"/>
    </source>
</evidence>
<dbReference type="GO" id="GO:0005940">
    <property type="term" value="C:septin ring"/>
    <property type="evidence" value="ECO:0007669"/>
    <property type="project" value="InterPro"/>
</dbReference>
<comment type="similarity">
    <text evidence="8">Belongs to the EzrA family.</text>
</comment>
<dbReference type="STRING" id="306540.SAMN05421839_101225"/>